<dbReference type="GO" id="GO:0043190">
    <property type="term" value="C:ATP-binding cassette (ABC) transporter complex"/>
    <property type="evidence" value="ECO:0007669"/>
    <property type="project" value="InterPro"/>
</dbReference>
<dbReference type="Proteomes" id="UP000229554">
    <property type="component" value="Unassembled WGS sequence"/>
</dbReference>
<keyword evidence="4" id="KW-0472">Membrane</keyword>
<evidence type="ECO:0000259" key="5">
    <source>
        <dbReference type="Pfam" id="PF00496"/>
    </source>
</evidence>
<dbReference type="GO" id="GO:0042597">
    <property type="term" value="C:periplasmic space"/>
    <property type="evidence" value="ECO:0007669"/>
    <property type="project" value="UniProtKB-ARBA"/>
</dbReference>
<reference evidence="7" key="1">
    <citation type="submission" date="2017-09" db="EMBL/GenBank/DDBJ databases">
        <title>Depth-based differentiation of microbial function through sediment-hosted aquifers and enrichment of novel symbionts in the deep terrestrial subsurface.</title>
        <authorList>
            <person name="Probst A.J."/>
            <person name="Ladd B."/>
            <person name="Jarett J.K."/>
            <person name="Geller-Mcgrath D.E."/>
            <person name="Sieber C.M.K."/>
            <person name="Emerson J.B."/>
            <person name="Anantharaman K."/>
            <person name="Thomas B.C."/>
            <person name="Malmstrom R."/>
            <person name="Stieglmeier M."/>
            <person name="Klingl A."/>
            <person name="Woyke T."/>
            <person name="Ryan C.M."/>
            <person name="Banfield J.F."/>
        </authorList>
    </citation>
    <scope>NUCLEOTIDE SEQUENCE [LARGE SCALE GENOMIC DNA]</scope>
</reference>
<feature type="transmembrane region" description="Helical" evidence="4">
    <location>
        <begin position="43"/>
        <end position="65"/>
    </location>
</feature>
<evidence type="ECO:0000256" key="1">
    <source>
        <dbReference type="ARBA" id="ARBA00005695"/>
    </source>
</evidence>
<dbReference type="Gene3D" id="3.90.76.10">
    <property type="entry name" value="Dipeptide-binding Protein, Domain 1"/>
    <property type="match status" value="1"/>
</dbReference>
<proteinExistence type="inferred from homology"/>
<dbReference type="SUPFAM" id="SSF53850">
    <property type="entry name" value="Periplasmic binding protein-like II"/>
    <property type="match status" value="1"/>
</dbReference>
<dbReference type="PANTHER" id="PTHR30290:SF9">
    <property type="entry name" value="OLIGOPEPTIDE-BINDING PROTEIN APPA"/>
    <property type="match status" value="1"/>
</dbReference>
<evidence type="ECO:0000313" key="7">
    <source>
        <dbReference type="Proteomes" id="UP000229554"/>
    </source>
</evidence>
<keyword evidence="2" id="KW-0813">Transport</keyword>
<dbReference type="InterPro" id="IPR030678">
    <property type="entry name" value="Peptide/Ni-bd"/>
</dbReference>
<dbReference type="InterPro" id="IPR039424">
    <property type="entry name" value="SBP_5"/>
</dbReference>
<name>A0A2M8KRC4_9BACT</name>
<dbReference type="CDD" id="cd00995">
    <property type="entry name" value="PBP2_NikA_DppA_OppA_like"/>
    <property type="match status" value="1"/>
</dbReference>
<dbReference type="Pfam" id="PF00496">
    <property type="entry name" value="SBP_bac_5"/>
    <property type="match status" value="1"/>
</dbReference>
<dbReference type="PANTHER" id="PTHR30290">
    <property type="entry name" value="PERIPLASMIC BINDING COMPONENT OF ABC TRANSPORTER"/>
    <property type="match status" value="1"/>
</dbReference>
<feature type="domain" description="Solute-binding protein family 5" evidence="5">
    <location>
        <begin position="228"/>
        <end position="419"/>
    </location>
</feature>
<dbReference type="PIRSF" id="PIRSF002741">
    <property type="entry name" value="MppA"/>
    <property type="match status" value="1"/>
</dbReference>
<protein>
    <recommendedName>
        <fullName evidence="5">Solute-binding protein family 5 domain-containing protein</fullName>
    </recommendedName>
</protein>
<evidence type="ECO:0000256" key="4">
    <source>
        <dbReference type="SAM" id="Phobius"/>
    </source>
</evidence>
<gene>
    <name evidence="6" type="ORF">COU88_04925</name>
</gene>
<keyword evidence="3" id="KW-0732">Signal</keyword>
<dbReference type="GO" id="GO:0015833">
    <property type="term" value="P:peptide transport"/>
    <property type="evidence" value="ECO:0007669"/>
    <property type="project" value="TreeGrafter"/>
</dbReference>
<organism evidence="6 7">
    <name type="scientific">Candidatus Roizmanbacteria bacterium CG10_big_fil_rev_8_21_14_0_10_39_6</name>
    <dbReference type="NCBI Taxonomy" id="1974853"/>
    <lineage>
        <taxon>Bacteria</taxon>
        <taxon>Candidatus Roizmaniibacteriota</taxon>
    </lineage>
</organism>
<dbReference type="EMBL" id="PFED01000201">
    <property type="protein sequence ID" value="PJE62453.1"/>
    <property type="molecule type" value="Genomic_DNA"/>
</dbReference>
<comment type="similarity">
    <text evidence="1">Belongs to the bacterial solute-binding protein 5 family.</text>
</comment>
<keyword evidence="4" id="KW-0812">Transmembrane</keyword>
<dbReference type="GO" id="GO:1904680">
    <property type="term" value="F:peptide transmembrane transporter activity"/>
    <property type="evidence" value="ECO:0007669"/>
    <property type="project" value="TreeGrafter"/>
</dbReference>
<evidence type="ECO:0000313" key="6">
    <source>
        <dbReference type="EMBL" id="PJE62453.1"/>
    </source>
</evidence>
<dbReference type="InterPro" id="IPR000914">
    <property type="entry name" value="SBP_5_dom"/>
</dbReference>
<dbReference type="Gene3D" id="3.10.105.10">
    <property type="entry name" value="Dipeptide-binding Protein, Domain 3"/>
    <property type="match status" value="1"/>
</dbReference>
<accession>A0A2M8KRC4</accession>
<comment type="caution">
    <text evidence="6">The sequence shown here is derived from an EMBL/GenBank/DDBJ whole genome shotgun (WGS) entry which is preliminary data.</text>
</comment>
<evidence type="ECO:0000256" key="3">
    <source>
        <dbReference type="ARBA" id="ARBA00022729"/>
    </source>
</evidence>
<dbReference type="Gene3D" id="3.40.190.10">
    <property type="entry name" value="Periplasmic binding protein-like II"/>
    <property type="match status" value="1"/>
</dbReference>
<dbReference type="AlphaFoldDB" id="A0A2M8KRC4"/>
<keyword evidence="4" id="KW-1133">Transmembrane helix</keyword>
<sequence length="477" mass="54837">MHILRSALFGAICSKVVSMKSFIKQFRFSYWLFKSFLSKHVRVIVGVFVGVFLFIFLTSSFGDFFSAFFSFNKYRVGILSYANQGNLPIEVLNKISLPLVGYDKKGNLTYQLATNITSTQKGKGQEYLVTLKHGFLWQDGSILNAQTVDLKSVAFPRVITKIKSPDIIAFTLEKPLVSFPSLLTTPLVKQNFVGAGGQYKIASIRYKYGELQQVIITPLVKNMPVLAYKLYNTQEDMVLGYKLGEIDEFSTYDPAIPPIFLNWRNSHVQTVPDVKKVVTLFMNTKKDPLDNRVIRQAVAQGIRYNKFDAYGPRAYTPILPFSWAYNPNVKVYNTDLIVAKGLVDKNNAKGKILTLYTSYELHHIAEQIQSSLKEIGLRVTIRYANFIPTSKEEYDMFLIILEPSIDPDQYIFWHQTQQQTNYSKFTNLKVDKLLEDGRIKKTQKARKDIYFKFQDILAEEVPALFLYYPNLYIITRK</sequence>
<evidence type="ECO:0000256" key="2">
    <source>
        <dbReference type="ARBA" id="ARBA00022448"/>
    </source>
</evidence>